<evidence type="ECO:0000256" key="1">
    <source>
        <dbReference type="SAM" id="MobiDB-lite"/>
    </source>
</evidence>
<gene>
    <name evidence="3" type="ORF">OBRU01_03028</name>
</gene>
<keyword evidence="4" id="KW-1185">Reference proteome</keyword>
<dbReference type="OrthoDB" id="7493487at2759"/>
<comment type="caution">
    <text evidence="3">The sequence shown here is derived from an EMBL/GenBank/DDBJ whole genome shotgun (WGS) entry which is preliminary data.</text>
</comment>
<feature type="compositionally biased region" description="Basic residues" evidence="1">
    <location>
        <begin position="311"/>
        <end position="320"/>
    </location>
</feature>
<evidence type="ECO:0000313" key="3">
    <source>
        <dbReference type="EMBL" id="KOB78074.1"/>
    </source>
</evidence>
<feature type="region of interest" description="Disordered" evidence="1">
    <location>
        <begin position="131"/>
        <end position="218"/>
    </location>
</feature>
<feature type="compositionally biased region" description="Acidic residues" evidence="1">
    <location>
        <begin position="290"/>
        <end position="299"/>
    </location>
</feature>
<organism evidence="3 4">
    <name type="scientific">Operophtera brumata</name>
    <name type="common">Winter moth</name>
    <name type="synonym">Phalaena brumata</name>
    <dbReference type="NCBI Taxonomy" id="104452"/>
    <lineage>
        <taxon>Eukaryota</taxon>
        <taxon>Metazoa</taxon>
        <taxon>Ecdysozoa</taxon>
        <taxon>Arthropoda</taxon>
        <taxon>Hexapoda</taxon>
        <taxon>Insecta</taxon>
        <taxon>Pterygota</taxon>
        <taxon>Neoptera</taxon>
        <taxon>Endopterygota</taxon>
        <taxon>Lepidoptera</taxon>
        <taxon>Glossata</taxon>
        <taxon>Ditrysia</taxon>
        <taxon>Geometroidea</taxon>
        <taxon>Geometridae</taxon>
        <taxon>Larentiinae</taxon>
        <taxon>Operophtera</taxon>
    </lineage>
</organism>
<feature type="compositionally biased region" description="Basic and acidic residues" evidence="1">
    <location>
        <begin position="239"/>
        <end position="282"/>
    </location>
</feature>
<feature type="compositionally biased region" description="Low complexity" evidence="1">
    <location>
        <begin position="156"/>
        <end position="166"/>
    </location>
</feature>
<sequence>MGKKLYYSIFLISLASAGAKDEDLPLCPSNFQFFPQNLPMHCRMPTSADFQGMSGFPTMQPLPDKQPMPAPMPQGIQGQMPGPIPMPMPGPMMPMSGPMMPMSGPMMSMPLPAPNQKLPVIVMPFYSPDTSFKKPARPWRPGPGSKRPSKPHETSETSSDTDTSSDTSDEVDSSSGKGYWKGKKRGWRKSGRRTNKEHRHSHRSNRRHNKKQNNLLTPVLQYVTNDGYVIYEKTISKGEAKDWLRVQKEDHKPEERNESKNNEDLDDRVHVERKTDVEEVNMKRYKSREDDEENNEEREEERPIEVTTPKVHVRRHHRKPAAAAINKLLPQRPF</sequence>
<feature type="signal peptide" evidence="2">
    <location>
        <begin position="1"/>
        <end position="19"/>
    </location>
</feature>
<feature type="region of interest" description="Disordered" evidence="1">
    <location>
        <begin position="239"/>
        <end position="334"/>
    </location>
</feature>
<evidence type="ECO:0000313" key="4">
    <source>
        <dbReference type="Proteomes" id="UP000037510"/>
    </source>
</evidence>
<dbReference type="EMBL" id="JTDY01000245">
    <property type="protein sequence ID" value="KOB78074.1"/>
    <property type="molecule type" value="Genomic_DNA"/>
</dbReference>
<keyword evidence="2" id="KW-0732">Signal</keyword>
<evidence type="ECO:0000256" key="2">
    <source>
        <dbReference type="SAM" id="SignalP"/>
    </source>
</evidence>
<protein>
    <submittedName>
        <fullName evidence="3">Uncharacterized protein</fullName>
    </submittedName>
</protein>
<accession>A0A0L7LRP6</accession>
<name>A0A0L7LRP6_OPEBR</name>
<dbReference type="Proteomes" id="UP000037510">
    <property type="component" value="Unassembled WGS sequence"/>
</dbReference>
<feature type="chain" id="PRO_5005573536" evidence="2">
    <location>
        <begin position="20"/>
        <end position="334"/>
    </location>
</feature>
<reference evidence="3 4" key="1">
    <citation type="journal article" date="2015" name="Genome Biol. Evol.">
        <title>The genome of winter moth (Operophtera brumata) provides a genomic perspective on sexual dimorphism and phenology.</title>
        <authorList>
            <person name="Derks M.F."/>
            <person name="Smit S."/>
            <person name="Salis L."/>
            <person name="Schijlen E."/>
            <person name="Bossers A."/>
            <person name="Mateman C."/>
            <person name="Pijl A.S."/>
            <person name="de Ridder D."/>
            <person name="Groenen M.A."/>
            <person name="Visser M.E."/>
            <person name="Megens H.J."/>
        </authorList>
    </citation>
    <scope>NUCLEOTIDE SEQUENCE [LARGE SCALE GENOMIC DNA]</scope>
    <source>
        <strain evidence="3">WM2013NL</strain>
        <tissue evidence="3">Head and thorax</tissue>
    </source>
</reference>
<dbReference type="AlphaFoldDB" id="A0A0L7LRP6"/>
<feature type="compositionally biased region" description="Basic residues" evidence="1">
    <location>
        <begin position="180"/>
        <end position="211"/>
    </location>
</feature>
<proteinExistence type="predicted"/>